<feature type="region of interest" description="Disordered" evidence="1">
    <location>
        <begin position="1"/>
        <end position="21"/>
    </location>
</feature>
<dbReference type="HOGENOM" id="CLU_2883414_0_0_6"/>
<keyword evidence="3" id="KW-1185">Reference proteome</keyword>
<comment type="caution">
    <text evidence="2">The sequence shown here is derived from an EMBL/GenBank/DDBJ whole genome shotgun (WGS) entry which is preliminary data.</text>
</comment>
<name>D4E2D5_SEROD</name>
<dbReference type="Proteomes" id="UP000005723">
    <property type="component" value="Unassembled WGS sequence"/>
</dbReference>
<evidence type="ECO:0000313" key="3">
    <source>
        <dbReference type="Proteomes" id="UP000005723"/>
    </source>
</evidence>
<protein>
    <submittedName>
        <fullName evidence="2">Uncharacterized protein</fullName>
    </submittedName>
</protein>
<gene>
    <name evidence="2" type="ORF">HMPREF0758_2335</name>
</gene>
<accession>D4E2D5</accession>
<dbReference type="AlphaFoldDB" id="D4E2D5"/>
<evidence type="ECO:0000256" key="1">
    <source>
        <dbReference type="SAM" id="MobiDB-lite"/>
    </source>
</evidence>
<evidence type="ECO:0000313" key="2">
    <source>
        <dbReference type="EMBL" id="EFE96070.1"/>
    </source>
</evidence>
<reference evidence="2 3" key="1">
    <citation type="submission" date="2010-01" db="EMBL/GenBank/DDBJ databases">
        <authorList>
            <person name="Muzny D."/>
            <person name="Qin X."/>
            <person name="Deng J."/>
            <person name="Jiang H."/>
            <person name="Liu Y."/>
            <person name="Qu J."/>
            <person name="Song X.-Z."/>
            <person name="Zhang L."/>
            <person name="Thornton R."/>
            <person name="Coyle M."/>
            <person name="Francisco L."/>
            <person name="Jackson L."/>
            <person name="Javaid M."/>
            <person name="Korchina V."/>
            <person name="Kovar C."/>
            <person name="Mata R."/>
            <person name="Mathew T."/>
            <person name="Ngo R."/>
            <person name="Nguyen L."/>
            <person name="Nguyen N."/>
            <person name="Okwuonu G."/>
            <person name="Ongeri F."/>
            <person name="Pham C."/>
            <person name="Simmons D."/>
            <person name="Wilczek-Boney K."/>
            <person name="Hale W."/>
            <person name="Jakkamsetti A."/>
            <person name="Pham P."/>
            <person name="Ruth R."/>
            <person name="San Lucas F."/>
            <person name="Warren J."/>
            <person name="Zhang J."/>
            <person name="Zhao Z."/>
            <person name="Zhou C."/>
            <person name="Zhu D."/>
            <person name="Lee S."/>
            <person name="Bess C."/>
            <person name="Blankenburg K."/>
            <person name="Forbes L."/>
            <person name="Fu Q."/>
            <person name="Gubbala S."/>
            <person name="Hirani K."/>
            <person name="Jayaseelan J.C."/>
            <person name="Lara F."/>
            <person name="Munidasa M."/>
            <person name="Palculict T."/>
            <person name="Patil S."/>
            <person name="Pu L.-L."/>
            <person name="Saada N."/>
            <person name="Tang L."/>
            <person name="Weissenberger G."/>
            <person name="Zhu Y."/>
            <person name="Hemphill L."/>
            <person name="Shang Y."/>
            <person name="Youmans B."/>
            <person name="Ayvaz T."/>
            <person name="Ross M."/>
            <person name="Santibanez J."/>
            <person name="Aqrawi P."/>
            <person name="Gross S."/>
            <person name="Joshi V."/>
            <person name="Fowler G."/>
            <person name="Nazareth L."/>
            <person name="Reid J."/>
            <person name="Worley K."/>
            <person name="Petrosino J."/>
            <person name="Highlander S."/>
            <person name="Gibbs R."/>
        </authorList>
    </citation>
    <scope>NUCLEOTIDE SEQUENCE [LARGE SCALE GENOMIC DNA]</scope>
    <source>
        <strain evidence="2 3">DSM 4582</strain>
    </source>
</reference>
<organism evidence="2 3">
    <name type="scientific">Serratia odorifera DSM 4582</name>
    <dbReference type="NCBI Taxonomy" id="667129"/>
    <lineage>
        <taxon>Bacteria</taxon>
        <taxon>Pseudomonadati</taxon>
        <taxon>Pseudomonadota</taxon>
        <taxon>Gammaproteobacteria</taxon>
        <taxon>Enterobacterales</taxon>
        <taxon>Yersiniaceae</taxon>
        <taxon>Serratia</taxon>
    </lineage>
</organism>
<dbReference type="EMBL" id="ADBY01000040">
    <property type="protein sequence ID" value="EFE96070.1"/>
    <property type="molecule type" value="Genomic_DNA"/>
</dbReference>
<proteinExistence type="predicted"/>
<sequence length="63" mass="7139">MPDTAFQSARPEHADDIRNANGFSTANQAFIQRHNRWQVAQTISPQRGLNKQATAVRAIYEQN</sequence>
<dbReference type="STRING" id="667129.HMPREF0758_2335"/>